<evidence type="ECO:0000259" key="6">
    <source>
        <dbReference type="Pfam" id="PF00108"/>
    </source>
</evidence>
<comment type="similarity">
    <text evidence="1 5">Belongs to the thiolase-like superfamily. Thiolase family.</text>
</comment>
<protein>
    <submittedName>
        <fullName evidence="8">Beta-ketoadipyl-CoA thiolase</fullName>
        <ecNumber evidence="8">2.3.1.174</ecNumber>
    </submittedName>
</protein>
<dbReference type="NCBIfam" id="TIGR01930">
    <property type="entry name" value="AcCoA-C-Actrans"/>
    <property type="match status" value="1"/>
</dbReference>
<dbReference type="InterPro" id="IPR020616">
    <property type="entry name" value="Thiolase_N"/>
</dbReference>
<dbReference type="RefSeq" id="WP_129525910.1">
    <property type="nucleotide sequence ID" value="NZ_UFQB01000002.1"/>
</dbReference>
<feature type="active site" description="Proton acceptor" evidence="4">
    <location>
        <position position="340"/>
    </location>
</feature>
<name>A0A446C4I6_9BURK</name>
<dbReference type="AlphaFoldDB" id="A0A446C4I6"/>
<evidence type="ECO:0000313" key="9">
    <source>
        <dbReference type="Proteomes" id="UP000289184"/>
    </source>
</evidence>
<dbReference type="InterPro" id="IPR002155">
    <property type="entry name" value="Thiolase"/>
</dbReference>
<evidence type="ECO:0000256" key="5">
    <source>
        <dbReference type="RuleBase" id="RU003557"/>
    </source>
</evidence>
<evidence type="ECO:0000259" key="7">
    <source>
        <dbReference type="Pfam" id="PF02803"/>
    </source>
</evidence>
<feature type="domain" description="Thiolase N-terminal" evidence="6">
    <location>
        <begin position="5"/>
        <end position="253"/>
    </location>
</feature>
<feature type="active site" description="Proton acceptor" evidence="4">
    <location>
        <position position="370"/>
    </location>
</feature>
<accession>A0A446C4I6</accession>
<feature type="active site" description="Acyl-thioester intermediate" evidence="4">
    <location>
        <position position="89"/>
    </location>
</feature>
<dbReference type="InterPro" id="IPR020613">
    <property type="entry name" value="Thiolase_CS"/>
</dbReference>
<organism evidence="8 9">
    <name type="scientific">Achromobacter agilis</name>
    <dbReference type="NCBI Taxonomy" id="1353888"/>
    <lineage>
        <taxon>Bacteria</taxon>
        <taxon>Pseudomonadati</taxon>
        <taxon>Pseudomonadota</taxon>
        <taxon>Betaproteobacteria</taxon>
        <taxon>Burkholderiales</taxon>
        <taxon>Alcaligenaceae</taxon>
        <taxon>Achromobacter</taxon>
    </lineage>
</organism>
<dbReference type="Pfam" id="PF02803">
    <property type="entry name" value="Thiolase_C"/>
    <property type="match status" value="1"/>
</dbReference>
<evidence type="ECO:0000256" key="1">
    <source>
        <dbReference type="ARBA" id="ARBA00010982"/>
    </source>
</evidence>
<dbReference type="InterPro" id="IPR020617">
    <property type="entry name" value="Thiolase_C"/>
</dbReference>
<dbReference type="Pfam" id="PF00108">
    <property type="entry name" value="Thiolase_N"/>
    <property type="match status" value="1"/>
</dbReference>
<proteinExistence type="inferred from homology"/>
<dbReference type="OrthoDB" id="8523144at2"/>
<evidence type="ECO:0000256" key="4">
    <source>
        <dbReference type="PIRSR" id="PIRSR000429-1"/>
    </source>
</evidence>
<evidence type="ECO:0000313" key="8">
    <source>
        <dbReference type="EMBL" id="SSW62723.1"/>
    </source>
</evidence>
<dbReference type="EC" id="2.3.1.174" evidence="8"/>
<dbReference type="InterPro" id="IPR016039">
    <property type="entry name" value="Thiolase-like"/>
</dbReference>
<keyword evidence="9" id="KW-1185">Reference proteome</keyword>
<dbReference type="PANTHER" id="PTHR43365:SF1">
    <property type="entry name" value="ACETYL-COA C-ACYLTRANSFERASE"/>
    <property type="match status" value="1"/>
</dbReference>
<evidence type="ECO:0000256" key="3">
    <source>
        <dbReference type="ARBA" id="ARBA00023315"/>
    </source>
</evidence>
<dbReference type="Proteomes" id="UP000289184">
    <property type="component" value="Unassembled WGS sequence"/>
</dbReference>
<dbReference type="PANTHER" id="PTHR43365">
    <property type="entry name" value="BLR7806 PROTEIN"/>
    <property type="match status" value="1"/>
</dbReference>
<dbReference type="EMBL" id="UFQB01000002">
    <property type="protein sequence ID" value="SSW62723.1"/>
    <property type="molecule type" value="Genomic_DNA"/>
</dbReference>
<dbReference type="PIRSF" id="PIRSF000429">
    <property type="entry name" value="Ac-CoA_Ac_transf"/>
    <property type="match status" value="1"/>
</dbReference>
<sequence>MNEAVIVEAVRTPFGRRGGWWADTRPDALLAQTVRGLLGRAGLPDGKVEDLIAGCVSQAGEQGANIGRLAALLAGLPESVPGVALNRMCGSSQQAVHFGAQAIAAGDMRYVVAGGVESMSRVPMFLDVTLGREAFRGFESLNPELLERYPLIHQIESAERIAERWQLSRQEMDEWARESHARAWAAVQAGRHAELLPGPHAQACRDEGIRESTDPARMAAMAPALRPPGQGSVTAANASQLADGAAAVLLADRDAALADGLRPRARFLARVAVGSDPVLQLTGVIPAARQALARARLDLRDIDWIEINEAFSSVVLAWQREMGADLARVNPWGGAIAHGHPLGATGAGLMAKMLAGLEASEGEFGMQLMCIGHGMACATIIQRQ</sequence>
<reference evidence="8 9" key="1">
    <citation type="submission" date="2018-07" db="EMBL/GenBank/DDBJ databases">
        <authorList>
            <person name="Peeters C."/>
        </authorList>
    </citation>
    <scope>NUCLEOTIDE SEQUENCE [LARGE SCALE GENOMIC DNA]</scope>
    <source>
        <strain evidence="8 9">LMG 3411</strain>
    </source>
</reference>
<gene>
    <name evidence="8" type="primary">pcaF_1</name>
    <name evidence="8" type="ORF">AGI3411_00571</name>
</gene>
<dbReference type="Gene3D" id="3.40.47.10">
    <property type="match status" value="2"/>
</dbReference>
<feature type="domain" description="Thiolase C-terminal" evidence="7">
    <location>
        <begin position="262"/>
        <end position="383"/>
    </location>
</feature>
<dbReference type="CDD" id="cd00751">
    <property type="entry name" value="thiolase"/>
    <property type="match status" value="1"/>
</dbReference>
<keyword evidence="2 5" id="KW-0808">Transferase</keyword>
<dbReference type="SUPFAM" id="SSF53901">
    <property type="entry name" value="Thiolase-like"/>
    <property type="match status" value="2"/>
</dbReference>
<dbReference type="GO" id="GO:0033812">
    <property type="term" value="F:3-oxoadipyl-CoA thiolase activity"/>
    <property type="evidence" value="ECO:0007669"/>
    <property type="project" value="UniProtKB-EC"/>
</dbReference>
<keyword evidence="3 5" id="KW-0012">Acyltransferase</keyword>
<dbReference type="PROSITE" id="PS00737">
    <property type="entry name" value="THIOLASE_2"/>
    <property type="match status" value="1"/>
</dbReference>
<evidence type="ECO:0000256" key="2">
    <source>
        <dbReference type="ARBA" id="ARBA00022679"/>
    </source>
</evidence>